<dbReference type="AlphaFoldDB" id="A0A3L6D9H3"/>
<feature type="region of interest" description="Disordered" evidence="1">
    <location>
        <begin position="1"/>
        <end position="70"/>
    </location>
</feature>
<evidence type="ECO:0000313" key="2">
    <source>
        <dbReference type="EMBL" id="PWZ05199.1"/>
    </source>
</evidence>
<dbReference type="Proteomes" id="UP000251960">
    <property type="component" value="Chromosome 9"/>
</dbReference>
<reference evidence="2" key="1">
    <citation type="journal article" date="2018" name="Nat. Genet.">
        <title>Extensive intraspecific gene order and gene structural variations between Mo17 and other maize genomes.</title>
        <authorList>
            <person name="Sun S."/>
            <person name="Zhou Y."/>
            <person name="Chen J."/>
            <person name="Shi J."/>
            <person name="Zhao H."/>
            <person name="Zhao H."/>
            <person name="Song W."/>
            <person name="Zhang M."/>
            <person name="Cui Y."/>
            <person name="Dong X."/>
            <person name="Liu H."/>
            <person name="Ma X."/>
            <person name="Jiao Y."/>
            <person name="Wang B."/>
            <person name="Wei X."/>
            <person name="Stein J.C."/>
            <person name="Glaubitz J.C."/>
            <person name="Lu F."/>
            <person name="Yu G."/>
            <person name="Liang C."/>
            <person name="Fengler K."/>
            <person name="Li B."/>
            <person name="Rafalski A."/>
            <person name="Schnable P.S."/>
            <person name="Ware D.H."/>
            <person name="Buckler E.S."/>
            <person name="Lai J."/>
        </authorList>
    </citation>
    <scope>NUCLEOTIDE SEQUENCE [LARGE SCALE GENOMIC DNA]</scope>
    <source>
        <tissue evidence="2">Seedling</tissue>
    </source>
</reference>
<sequence length="94" mass="10007">MAGQRELEGRGKLHDEKGARLASMGERGGEASPAAVIHGSRNRCRCKETTDHQRGRTLGELQGATMEERSAGGELGRWRLCAGTWGASLGACGR</sequence>
<evidence type="ECO:0000256" key="1">
    <source>
        <dbReference type="SAM" id="MobiDB-lite"/>
    </source>
</evidence>
<dbReference type="EMBL" id="NCVQ01000010">
    <property type="protein sequence ID" value="PWZ05199.1"/>
    <property type="molecule type" value="Genomic_DNA"/>
</dbReference>
<comment type="caution">
    <text evidence="2">The sequence shown here is derived from an EMBL/GenBank/DDBJ whole genome shotgun (WGS) entry which is preliminary data.</text>
</comment>
<proteinExistence type="predicted"/>
<organism evidence="2">
    <name type="scientific">Zea mays</name>
    <name type="common">Maize</name>
    <dbReference type="NCBI Taxonomy" id="4577"/>
    <lineage>
        <taxon>Eukaryota</taxon>
        <taxon>Viridiplantae</taxon>
        <taxon>Streptophyta</taxon>
        <taxon>Embryophyta</taxon>
        <taxon>Tracheophyta</taxon>
        <taxon>Spermatophyta</taxon>
        <taxon>Magnoliopsida</taxon>
        <taxon>Liliopsida</taxon>
        <taxon>Poales</taxon>
        <taxon>Poaceae</taxon>
        <taxon>PACMAD clade</taxon>
        <taxon>Panicoideae</taxon>
        <taxon>Andropogonodae</taxon>
        <taxon>Andropogoneae</taxon>
        <taxon>Tripsacinae</taxon>
        <taxon>Zea</taxon>
    </lineage>
</organism>
<feature type="compositionally biased region" description="Basic and acidic residues" evidence="1">
    <location>
        <begin position="1"/>
        <end position="19"/>
    </location>
</feature>
<feature type="compositionally biased region" description="Basic and acidic residues" evidence="1">
    <location>
        <begin position="45"/>
        <end position="54"/>
    </location>
</feature>
<accession>A0A3L6D9H3</accession>
<gene>
    <name evidence="2" type="ORF">Zm00014a_027203</name>
</gene>
<protein>
    <submittedName>
        <fullName evidence="2">Uncharacterized protein</fullName>
    </submittedName>
</protein>
<name>A0A3L6D9H3_MAIZE</name>